<reference evidence="2 3" key="1">
    <citation type="submission" date="2012-06" db="EMBL/GenBank/DDBJ databases">
        <title>The complete genome of Aequorivita sublithincola DSM 14238.</title>
        <authorList>
            <consortium name="US DOE Joint Genome Institute (JGI-PGF)"/>
            <person name="Lucas S."/>
            <person name="Copeland A."/>
            <person name="Lapidus A."/>
            <person name="Goodwin L."/>
            <person name="Pitluck S."/>
            <person name="Peters L."/>
            <person name="Munk A.C.C."/>
            <person name="Kyrpides N."/>
            <person name="Mavromatis K."/>
            <person name="Pagani I."/>
            <person name="Ivanova N."/>
            <person name="Ovchinnikova G."/>
            <person name="Zeytun A."/>
            <person name="Detter J.C."/>
            <person name="Han C."/>
            <person name="Land M."/>
            <person name="Hauser L."/>
            <person name="Markowitz V."/>
            <person name="Cheng J.-F."/>
            <person name="Hugenholtz P."/>
            <person name="Woyke T."/>
            <person name="Wu D."/>
            <person name="Tindall B."/>
            <person name="Faehnrich R."/>
            <person name="Brambilla E."/>
            <person name="Klenk H.-P."/>
            <person name="Eisen J.A."/>
        </authorList>
    </citation>
    <scope>NUCLEOTIDE SEQUENCE [LARGE SCALE GENOMIC DNA]</scope>
    <source>
        <strain evidence="3">DSM 14238 / LMG 21431 / ACAM 643 / 9-3</strain>
    </source>
</reference>
<dbReference type="InterPro" id="IPR038725">
    <property type="entry name" value="YdaG_split_barrel_FMN-bd"/>
</dbReference>
<evidence type="ECO:0000313" key="2">
    <source>
        <dbReference type="EMBL" id="AFL81031.1"/>
    </source>
</evidence>
<dbReference type="SUPFAM" id="SSF50475">
    <property type="entry name" value="FMN-binding split barrel"/>
    <property type="match status" value="1"/>
</dbReference>
<dbReference type="OrthoDB" id="1432662at2"/>
<dbReference type="PANTHER" id="PTHR34818">
    <property type="entry name" value="PROTEIN BLI-3"/>
    <property type="match status" value="1"/>
</dbReference>
<proteinExistence type="predicted"/>
<dbReference type="eggNOG" id="COG3871">
    <property type="taxonomic scope" value="Bacteria"/>
</dbReference>
<dbReference type="HOGENOM" id="CLU_091428_1_0_10"/>
<organism evidence="2 3">
    <name type="scientific">Aequorivita sublithincola (strain DSM 14238 / LMG 21431 / ACAM 643 / 9-3)</name>
    <dbReference type="NCBI Taxonomy" id="746697"/>
    <lineage>
        <taxon>Bacteria</taxon>
        <taxon>Pseudomonadati</taxon>
        <taxon>Bacteroidota</taxon>
        <taxon>Flavobacteriia</taxon>
        <taxon>Flavobacteriales</taxon>
        <taxon>Flavobacteriaceae</taxon>
        <taxon>Aequorivita</taxon>
    </lineage>
</organism>
<dbReference type="InterPro" id="IPR012349">
    <property type="entry name" value="Split_barrel_FMN-bd"/>
</dbReference>
<keyword evidence="3" id="KW-1185">Reference proteome</keyword>
<dbReference type="RefSeq" id="WP_014782286.1">
    <property type="nucleotide sequence ID" value="NC_018013.1"/>
</dbReference>
<dbReference type="Proteomes" id="UP000006049">
    <property type="component" value="Chromosome"/>
</dbReference>
<accession>I3YVL3</accession>
<gene>
    <name evidence="2" type="ordered locus">Aeqsu_1546</name>
</gene>
<protein>
    <submittedName>
        <fullName evidence="2">Putative stress protein (General stress protein 26)</fullName>
    </submittedName>
</protein>
<dbReference type="KEGG" id="asl:Aeqsu_1546"/>
<sequence>MSTKNLSNEEARQKIKELAESIDLTMMATNLKSEPFHVIPMSTKEVDAAGNIWFLSNKNSEHNQNIEKENKTQLIYADKGNFEFMSIYGRASISTDRNRIKELYGSGDDAWFDGVDDPNITAIKIQPDEAHYWDTKHGKVLSLLKMAKGAITGDEPDLGEQGNLKV</sequence>
<feature type="domain" description="General stress protein FMN-binding split barrel" evidence="1">
    <location>
        <begin position="10"/>
        <end position="157"/>
    </location>
</feature>
<dbReference type="PATRIC" id="fig|746697.3.peg.1570"/>
<dbReference type="AlphaFoldDB" id="I3YVL3"/>
<dbReference type="Gene3D" id="2.30.110.10">
    <property type="entry name" value="Electron Transport, Fmn-binding Protein, Chain A"/>
    <property type="match status" value="1"/>
</dbReference>
<dbReference type="EMBL" id="CP003280">
    <property type="protein sequence ID" value="AFL81031.1"/>
    <property type="molecule type" value="Genomic_DNA"/>
</dbReference>
<dbReference type="InterPro" id="IPR052917">
    <property type="entry name" value="Stress-Dev_Protein"/>
</dbReference>
<dbReference type="STRING" id="746697.Aeqsu_1546"/>
<evidence type="ECO:0000259" key="1">
    <source>
        <dbReference type="Pfam" id="PF16242"/>
    </source>
</evidence>
<name>I3YVL3_AEQSU</name>
<evidence type="ECO:0000313" key="3">
    <source>
        <dbReference type="Proteomes" id="UP000006049"/>
    </source>
</evidence>
<dbReference type="Pfam" id="PF16242">
    <property type="entry name" value="Pyrid_ox_like"/>
    <property type="match status" value="1"/>
</dbReference>
<dbReference type="PANTHER" id="PTHR34818:SF1">
    <property type="entry name" value="PROTEIN BLI-3"/>
    <property type="match status" value="1"/>
</dbReference>